<evidence type="ECO:0000256" key="1">
    <source>
        <dbReference type="PIRSR" id="PIRSR640255-1"/>
    </source>
</evidence>
<sequence length="1673" mass="179851">MVTNEPPLHTARLYAALSGPFPPKAAIQAANGADAPVDDLVRISADLAAVCDTAPGRWVMRSPDRQRHLLALREAGRLAEAIAWRRGLPDLDPATAELLAALEGSGDFATTSLQALLQPPQPSAEADIATLERLAGAIECVGNVAPGFLHLPGIRAAIDRHNQARRGGTLLQLGLIGREDDRDRIVDWIGNPASRTPVQALLVTGLPAIGKSTLLEAALQEAGRRRIECVVVRLDFDRQGLDLRDLAGLTSEVARQVAAQRPASAAALRLERLAASTAPSGRALKGTTAGMSVPEGLVAAIAQAVASQPGVVLFVLDTLEVLVSRGATQPAQLFAWLDSLLEQGLRPMSVVAAGRGDLRAALGDRRAGDPVMLDGLTPPESDRLLASLRVPPAARPAIQAQAGGSPLSLRLAAGLLSSASDAGVARPTRSVVAGAANDAQRYRALLSRFADPALKAILQPGLLVRRLNREMFAAVLIPAAARPAVDAAEASRLFDRLTAQDWLLQPMPGAPGWWRQTDLVRPLVFDLLNGTPGARRLHKRAAAWLRLRPETWAKADGLYHALFGNDGGKLPIDPQLALHFDERMLQELPPAPRERVRLARGDRSAFAESALPGAGAGAVVDRRAVTDMVRALDRGDPEEANLLHRRGFEHAHVDPAGHDGMAERRFFWRTGRWSEARQSLRWRDQAAAGPSAGPAFDETTLTDLEIRAEFEGERLARWFRDDPAAAGRVARMVHDAGKQRMGGAALILHLLAAGATLRMSEPDPSGDAFRLWTAPDGEAASRERRADVARRLCALSPYAEPIRWLIRFERAPGGLRQHAADSLAALRDKGWAEAPPSRRDPIDAFAEGGLLAEWLELASLALPHPDLSLVARRAARWRRTIAGRWSLGGRPRHWRGPDRVDAVIEARIARLCASPDPWRAARLEFDAWSVAAALPARITARAPGVVAAPRDGQAGSLDAALAAAATLPRLPAALIPAMAVAMTHPPSSPPFRIAGRHTRKQPMSSKQQNDESIERLAALMTPRRNEAVARAVSSGTPAFRALGMPPPTGEAGIAVRNVLRSLETGPHALEAGTPAVALEAIVRLVGRPPLIVRNGEVELHADLLRDLPAETASLIRDATAMVGSVGRIEFVNHATMTWGGTGWVIGQTREKDGRLVVTNRHVAALVATRAQDGRGVFARSAFSGARLGCSVDFNEEVDAPIASAREVRVTQVVYLAEDFAADVALLKIRTADAPWALPDPIPLAESEAERDELVALIGYPAHDSRNNATAMDRYFQGLYDVKRFAPGLITQTAAQGVIGHDCTSLGGNSGSPLISLRQRAAVGLHFAGVYGVGNSAVSVTTLKTLLRDPSAISVSGVLFSAARNEAPRDATRDAAELRNRSGFDPGFLDAALPATPWPTLTPDITAGLAKPSDATDQRPHELRYTNFGVMFSAAHKLPVVTAVNIDGAAAVRIKRGNDRWWFDGRIPLAVQHGASAYADRAIDRGHMVRREDPNWGIHAAQANEDTFHYTNSAPQHSQLNQGRALWLGLEEHILGSARTHGFKANVFTGPIFDDDDPLIEDGMRVPLEFWKVVVMASAQDRQALHATAYLLSQGHLIRKLMEDRRRSESREGFVFGAYRTFQITIAELERGTGYDFGALRTADPLARVVTDTEGVPQGAPAYLPLRSVTDMII</sequence>
<dbReference type="SMART" id="SM00892">
    <property type="entry name" value="Endonuclease_NS"/>
    <property type="match status" value="1"/>
</dbReference>
<dbReference type="SUPFAM" id="SSF52540">
    <property type="entry name" value="P-loop containing nucleoside triphosphate hydrolases"/>
    <property type="match status" value="1"/>
</dbReference>
<dbReference type="GO" id="GO:0016787">
    <property type="term" value="F:hydrolase activity"/>
    <property type="evidence" value="ECO:0007669"/>
    <property type="project" value="InterPro"/>
</dbReference>
<dbReference type="GO" id="GO:0046872">
    <property type="term" value="F:metal ion binding"/>
    <property type="evidence" value="ECO:0007669"/>
    <property type="project" value="UniProtKB-KW"/>
</dbReference>
<dbReference type="GO" id="GO:0004519">
    <property type="term" value="F:endonuclease activity"/>
    <property type="evidence" value="ECO:0007669"/>
    <property type="project" value="TreeGrafter"/>
</dbReference>
<dbReference type="Gene3D" id="3.40.50.300">
    <property type="entry name" value="P-loop containing nucleotide triphosphate hydrolases"/>
    <property type="match status" value="1"/>
</dbReference>
<dbReference type="RefSeq" id="WP_164692568.1">
    <property type="nucleotide sequence ID" value="NZ_JAAIKB010000001.1"/>
</dbReference>
<evidence type="ECO:0000256" key="2">
    <source>
        <dbReference type="PIRSR" id="PIRSR640255-2"/>
    </source>
</evidence>
<dbReference type="InterPro" id="IPR020821">
    <property type="entry name" value="ENPP1-3/EXOG-like_nuc-like"/>
</dbReference>
<dbReference type="InterPro" id="IPR044929">
    <property type="entry name" value="DNA/RNA_non-sp_Endonuclease_sf"/>
</dbReference>
<feature type="binding site" evidence="2">
    <location>
        <position position="1520"/>
    </location>
    <ligand>
        <name>Mg(2+)</name>
        <dbReference type="ChEBI" id="CHEBI:18420"/>
        <note>catalytic</note>
    </ligand>
</feature>
<comment type="caution">
    <text evidence="5">The sequence shown here is derived from an EMBL/GenBank/DDBJ whole genome shotgun (WGS) entry which is preliminary data.</text>
</comment>
<feature type="domain" description="ENPP1-3/EXOG-like endonuclease/phosphodiesterase" evidence="3">
    <location>
        <begin position="1424"/>
        <end position="1643"/>
    </location>
</feature>
<proteinExistence type="predicted"/>
<feature type="active site" description="Proton acceptor" evidence="1">
    <location>
        <position position="1486"/>
    </location>
</feature>
<dbReference type="Pfam" id="PF13191">
    <property type="entry name" value="AAA_16"/>
    <property type="match status" value="1"/>
</dbReference>
<dbReference type="InterPro" id="IPR044925">
    <property type="entry name" value="His-Me_finger_sf"/>
</dbReference>
<feature type="domain" description="DNA/RNA non-specific endonuclease/pyrophosphatase/phosphodiesterase" evidence="4">
    <location>
        <begin position="1423"/>
        <end position="1643"/>
    </location>
</feature>
<dbReference type="Gene3D" id="3.40.570.10">
    <property type="entry name" value="Extracellular Endonuclease, subunit A"/>
    <property type="match status" value="1"/>
</dbReference>
<dbReference type="InterPro" id="IPR027417">
    <property type="entry name" value="P-loop_NTPase"/>
</dbReference>
<dbReference type="EMBL" id="JAAIKB010000001">
    <property type="protein sequence ID" value="NGM18687.1"/>
    <property type="molecule type" value="Genomic_DNA"/>
</dbReference>
<dbReference type="Proteomes" id="UP000475385">
    <property type="component" value="Unassembled WGS sequence"/>
</dbReference>
<protein>
    <submittedName>
        <fullName evidence="5">AAA family ATPase</fullName>
    </submittedName>
</protein>
<dbReference type="Gene3D" id="2.40.10.120">
    <property type="match status" value="1"/>
</dbReference>
<dbReference type="CDD" id="cd00091">
    <property type="entry name" value="NUC"/>
    <property type="match status" value="1"/>
</dbReference>
<dbReference type="PANTHER" id="PTHR13966">
    <property type="entry name" value="ENDONUCLEASE RELATED"/>
    <property type="match status" value="1"/>
</dbReference>
<evidence type="ECO:0000313" key="5">
    <source>
        <dbReference type="EMBL" id="NGM18687.1"/>
    </source>
</evidence>
<accession>A0A6M1LEV3</accession>
<dbReference type="InterPro" id="IPR001604">
    <property type="entry name" value="Endo_G_ENPP1-like_dom"/>
</dbReference>
<keyword evidence="2" id="KW-0479">Metal-binding</keyword>
<dbReference type="SMART" id="SM00477">
    <property type="entry name" value="NUC"/>
    <property type="match status" value="1"/>
</dbReference>
<dbReference type="PANTHER" id="PTHR13966:SF5">
    <property type="entry name" value="ENDONUCLEASE G, MITOCHONDRIAL"/>
    <property type="match status" value="1"/>
</dbReference>
<organism evidence="5 6">
    <name type="scientific">Falsiroseomonas algicola</name>
    <dbReference type="NCBI Taxonomy" id="2716930"/>
    <lineage>
        <taxon>Bacteria</taxon>
        <taxon>Pseudomonadati</taxon>
        <taxon>Pseudomonadota</taxon>
        <taxon>Alphaproteobacteria</taxon>
        <taxon>Acetobacterales</taxon>
        <taxon>Roseomonadaceae</taxon>
        <taxon>Falsiroseomonas</taxon>
    </lineage>
</organism>
<dbReference type="Pfam" id="PF13365">
    <property type="entry name" value="Trypsin_2"/>
    <property type="match status" value="1"/>
</dbReference>
<evidence type="ECO:0000259" key="4">
    <source>
        <dbReference type="SMART" id="SM00892"/>
    </source>
</evidence>
<evidence type="ECO:0000313" key="6">
    <source>
        <dbReference type="Proteomes" id="UP000475385"/>
    </source>
</evidence>
<gene>
    <name evidence="5" type="ORF">G3576_01590</name>
</gene>
<keyword evidence="6" id="KW-1185">Reference proteome</keyword>
<dbReference type="InterPro" id="IPR009003">
    <property type="entry name" value="Peptidase_S1_PA"/>
</dbReference>
<dbReference type="SUPFAM" id="SSF50494">
    <property type="entry name" value="Trypsin-like serine proteases"/>
    <property type="match status" value="1"/>
</dbReference>
<dbReference type="GO" id="GO:0003676">
    <property type="term" value="F:nucleic acid binding"/>
    <property type="evidence" value="ECO:0007669"/>
    <property type="project" value="InterPro"/>
</dbReference>
<evidence type="ECO:0000259" key="3">
    <source>
        <dbReference type="SMART" id="SM00477"/>
    </source>
</evidence>
<name>A0A6M1LEV3_9PROT</name>
<dbReference type="SUPFAM" id="SSF54060">
    <property type="entry name" value="His-Me finger endonucleases"/>
    <property type="match status" value="1"/>
</dbReference>
<dbReference type="Pfam" id="PF01223">
    <property type="entry name" value="Endonuclease_NS"/>
    <property type="match status" value="1"/>
</dbReference>
<reference evidence="5 6" key="1">
    <citation type="submission" date="2020-03" db="EMBL/GenBank/DDBJ databases">
        <title>Roseomonas stagni sp. nov., isolated from pond water in Japan.</title>
        <authorList>
            <person name="Furuhata K."/>
            <person name="Miyamoto H."/>
            <person name="Goto K."/>
        </authorList>
    </citation>
    <scope>NUCLEOTIDE SEQUENCE [LARGE SCALE GENOMIC DNA]</scope>
    <source>
        <strain evidence="5 6">PeD5</strain>
    </source>
</reference>
<dbReference type="InterPro" id="IPR040255">
    <property type="entry name" value="Non-specific_endonuclease"/>
</dbReference>
<dbReference type="InterPro" id="IPR041664">
    <property type="entry name" value="AAA_16"/>
</dbReference>